<dbReference type="Pfam" id="PF00196">
    <property type="entry name" value="GerE"/>
    <property type="match status" value="1"/>
</dbReference>
<dbReference type="RefSeq" id="WP_152008157.1">
    <property type="nucleotide sequence ID" value="NZ_JAAAML010000001.1"/>
</dbReference>
<evidence type="ECO:0000313" key="2">
    <source>
        <dbReference type="EMBL" id="MCO6407625.1"/>
    </source>
</evidence>
<comment type="caution">
    <text evidence="2">The sequence shown here is derived from an EMBL/GenBank/DDBJ whole genome shotgun (WGS) entry which is preliminary data.</text>
</comment>
<dbReference type="SUPFAM" id="SSF46894">
    <property type="entry name" value="C-terminal effector domain of the bipartite response regulators"/>
    <property type="match status" value="1"/>
</dbReference>
<dbReference type="EMBL" id="JAAAML010000001">
    <property type="protein sequence ID" value="MCO6407625.1"/>
    <property type="molecule type" value="Genomic_DNA"/>
</dbReference>
<dbReference type="InterPro" id="IPR036388">
    <property type="entry name" value="WH-like_DNA-bd_sf"/>
</dbReference>
<dbReference type="InterPro" id="IPR016032">
    <property type="entry name" value="Sig_transdc_resp-reg_C-effctor"/>
</dbReference>
<evidence type="ECO:0000259" key="1">
    <source>
        <dbReference type="PROSITE" id="PS50043"/>
    </source>
</evidence>
<dbReference type="Proteomes" id="UP001320715">
    <property type="component" value="Unassembled WGS sequence"/>
</dbReference>
<name>A0ABT1CN49_9HYPH</name>
<organism evidence="2 3">
    <name type="scientific">Hoeflea alexandrii</name>
    <dbReference type="NCBI Taxonomy" id="288436"/>
    <lineage>
        <taxon>Bacteria</taxon>
        <taxon>Pseudomonadati</taxon>
        <taxon>Pseudomonadota</taxon>
        <taxon>Alphaproteobacteria</taxon>
        <taxon>Hyphomicrobiales</taxon>
        <taxon>Rhizobiaceae</taxon>
        <taxon>Hoeflea</taxon>
    </lineage>
</organism>
<dbReference type="Gene3D" id="1.10.10.10">
    <property type="entry name" value="Winged helix-like DNA-binding domain superfamily/Winged helix DNA-binding domain"/>
    <property type="match status" value="1"/>
</dbReference>
<sequence length="77" mass="8352">MDLGKDRGLLPFTRTELECLRKCAMGKTDLQIGLELELTAGEVASVLNVVMLKLRVPNRLAGLAKAGRLGLVDQIDC</sequence>
<proteinExistence type="predicted"/>
<protein>
    <recommendedName>
        <fullName evidence="1">HTH luxR-type domain-containing protein</fullName>
    </recommendedName>
</protein>
<dbReference type="PROSITE" id="PS50043">
    <property type="entry name" value="HTH_LUXR_2"/>
    <property type="match status" value="1"/>
</dbReference>
<dbReference type="InterPro" id="IPR000792">
    <property type="entry name" value="Tscrpt_reg_LuxR_C"/>
</dbReference>
<feature type="domain" description="HTH luxR-type" evidence="1">
    <location>
        <begin position="5"/>
        <end position="70"/>
    </location>
</feature>
<dbReference type="SMART" id="SM00421">
    <property type="entry name" value="HTH_LUXR"/>
    <property type="match status" value="1"/>
</dbReference>
<gene>
    <name evidence="2" type="ORF">GTW23_05505</name>
</gene>
<keyword evidence="3" id="KW-1185">Reference proteome</keyword>
<accession>A0ABT1CN49</accession>
<evidence type="ECO:0000313" key="3">
    <source>
        <dbReference type="Proteomes" id="UP001320715"/>
    </source>
</evidence>
<reference evidence="2 3" key="1">
    <citation type="submission" date="2020-01" db="EMBL/GenBank/DDBJ databases">
        <title>Genomes of bacteria type strains.</title>
        <authorList>
            <person name="Chen J."/>
            <person name="Zhu S."/>
            <person name="Yang J."/>
        </authorList>
    </citation>
    <scope>NUCLEOTIDE SEQUENCE [LARGE SCALE GENOMIC DNA]</scope>
    <source>
        <strain evidence="2 3">DSM 16655</strain>
    </source>
</reference>